<evidence type="ECO:0000313" key="2">
    <source>
        <dbReference type="Proteomes" id="UP000010556"/>
    </source>
</evidence>
<organism evidence="1 2">
    <name type="scientific">Myotis davidii</name>
    <name type="common">David's myotis</name>
    <dbReference type="NCBI Taxonomy" id="225400"/>
    <lineage>
        <taxon>Eukaryota</taxon>
        <taxon>Metazoa</taxon>
        <taxon>Chordata</taxon>
        <taxon>Craniata</taxon>
        <taxon>Vertebrata</taxon>
        <taxon>Euteleostomi</taxon>
        <taxon>Mammalia</taxon>
        <taxon>Eutheria</taxon>
        <taxon>Laurasiatheria</taxon>
        <taxon>Chiroptera</taxon>
        <taxon>Yangochiroptera</taxon>
        <taxon>Vespertilionidae</taxon>
        <taxon>Myotis</taxon>
    </lineage>
</organism>
<name>L5M4X2_MYODS</name>
<evidence type="ECO:0000313" key="1">
    <source>
        <dbReference type="EMBL" id="ELK33372.1"/>
    </source>
</evidence>
<gene>
    <name evidence="1" type="ORF">MDA_GLEAN10000099</name>
</gene>
<dbReference type="AlphaFoldDB" id="L5M4X2"/>
<dbReference type="Proteomes" id="UP000010556">
    <property type="component" value="Unassembled WGS sequence"/>
</dbReference>
<accession>L5M4X2</accession>
<protein>
    <submittedName>
        <fullName evidence="1">Intracellular hyaluronan-binding protein 4</fullName>
    </submittedName>
</protein>
<sequence>MQESFACVLANGFHQLLDDESHLFDILWEAQQGASSSYSARGRTRLRLWSESQMDPKGLPGPPRAAA</sequence>
<dbReference type="EMBL" id="KB104422">
    <property type="protein sequence ID" value="ELK33372.1"/>
    <property type="molecule type" value="Genomic_DNA"/>
</dbReference>
<reference evidence="2" key="1">
    <citation type="journal article" date="2013" name="Science">
        <title>Comparative analysis of bat genomes provides insight into the evolution of flight and immunity.</title>
        <authorList>
            <person name="Zhang G."/>
            <person name="Cowled C."/>
            <person name="Shi Z."/>
            <person name="Huang Z."/>
            <person name="Bishop-Lilly K.A."/>
            <person name="Fang X."/>
            <person name="Wynne J.W."/>
            <person name="Xiong Z."/>
            <person name="Baker M.L."/>
            <person name="Zhao W."/>
            <person name="Tachedjian M."/>
            <person name="Zhu Y."/>
            <person name="Zhou P."/>
            <person name="Jiang X."/>
            <person name="Ng J."/>
            <person name="Yang L."/>
            <person name="Wu L."/>
            <person name="Xiao J."/>
            <person name="Feng Y."/>
            <person name="Chen Y."/>
            <person name="Sun X."/>
            <person name="Zhang Y."/>
            <person name="Marsh G.A."/>
            <person name="Crameri G."/>
            <person name="Broder C.C."/>
            <person name="Frey K.G."/>
            <person name="Wang L.F."/>
            <person name="Wang J."/>
        </authorList>
    </citation>
    <scope>NUCLEOTIDE SEQUENCE [LARGE SCALE GENOMIC DNA]</scope>
</reference>
<keyword evidence="2" id="KW-1185">Reference proteome</keyword>
<proteinExistence type="predicted"/>